<dbReference type="SMART" id="SM00191">
    <property type="entry name" value="Int_alpha"/>
    <property type="match status" value="7"/>
</dbReference>
<reference evidence="7" key="1">
    <citation type="journal article" date="2019" name="Int. J. Syst. Evol. Microbiol.">
        <title>The Global Catalogue of Microorganisms (GCM) 10K type strain sequencing project: providing services to taxonomists for standard genome sequencing and annotation.</title>
        <authorList>
            <consortium name="The Broad Institute Genomics Platform"/>
            <consortium name="The Broad Institute Genome Sequencing Center for Infectious Disease"/>
            <person name="Wu L."/>
            <person name="Ma J."/>
        </authorList>
    </citation>
    <scope>NUCLEOTIDE SEQUENCE [LARGE SCALE GENOMIC DNA]</scope>
    <source>
        <strain evidence="7">CECT 7649</strain>
    </source>
</reference>
<evidence type="ECO:0008006" key="8">
    <source>
        <dbReference type="Google" id="ProtNLM"/>
    </source>
</evidence>
<accession>A0ABW2P6Y0</accession>
<dbReference type="SUPFAM" id="SSF69318">
    <property type="entry name" value="Integrin alpha N-terminal domain"/>
    <property type="match status" value="2"/>
</dbReference>
<keyword evidence="7" id="KW-1185">Reference proteome</keyword>
<dbReference type="Gene3D" id="2.130.10.130">
    <property type="entry name" value="Integrin alpha, N-terminal"/>
    <property type="match status" value="4"/>
</dbReference>
<comment type="caution">
    <text evidence="6">The sequence shown here is derived from an EMBL/GenBank/DDBJ whole genome shotgun (WGS) entry which is preliminary data.</text>
</comment>
<keyword evidence="1 5" id="KW-0732">Signal</keyword>
<dbReference type="InterPro" id="IPR013517">
    <property type="entry name" value="FG-GAP"/>
</dbReference>
<evidence type="ECO:0000313" key="6">
    <source>
        <dbReference type="EMBL" id="MFC7385054.1"/>
    </source>
</evidence>
<feature type="signal peptide" evidence="5">
    <location>
        <begin position="1"/>
        <end position="23"/>
    </location>
</feature>
<sequence>MTLLLRRLALVVPLLLLPLDATASHGSTARHAYSPSATAPSPSATASFPAASAPGPEACAHAGTADFNGDGFNDVVVGDPFGEPPDRWAGWGHLFLLSGTSRGFPDVVGRPFPSGGGLSGWTARAGHLDGDGCLDLVVASPHWNGYVTDKSSNRVTLVPGAGTVTVYWGGPDFGRPGAARLDLHAPSPRNEAHFGWSLAVASGLLAVGAPYEDADGVPDSGAVYLYRFGGDRGRVPGDPRRITQQTPGVPGDGEAGDLFGWSVALGALAKGPAPDLAVGAPYEDTPLEGRTVRDSGAVTVLYDAAEGPGGWYRGKGWDLSKLTDQVPVNEGDLFGYSLSYGDAVGRLAAGAPYADPLGARDAGIVQIFSGGRTAPEPVPAWTFWQGNVGEISEPRDAFGFSLAFSGGRDLVVGAPFDGDGTHPETGAVHVLTLTPAGTASGPTPSTEPPLAQPARLVRSRGPQSFEHFGWSVSGAGEGWVIVGAPDRDGTGAIGLVRMGGTDAEPLRPGDGHIMPFDRTHHPTDFGATVAG</sequence>
<keyword evidence="3" id="KW-0325">Glycoprotein</keyword>
<dbReference type="InterPro" id="IPR028994">
    <property type="entry name" value="Integrin_alpha_N"/>
</dbReference>
<dbReference type="Pfam" id="PF14312">
    <property type="entry name" value="FG-GAP_2"/>
    <property type="match status" value="2"/>
</dbReference>
<evidence type="ECO:0000256" key="1">
    <source>
        <dbReference type="ARBA" id="ARBA00022729"/>
    </source>
</evidence>
<evidence type="ECO:0000256" key="4">
    <source>
        <dbReference type="SAM" id="MobiDB-lite"/>
    </source>
</evidence>
<dbReference type="Proteomes" id="UP001596496">
    <property type="component" value="Unassembled WGS sequence"/>
</dbReference>
<evidence type="ECO:0000256" key="2">
    <source>
        <dbReference type="ARBA" id="ARBA00022737"/>
    </source>
</evidence>
<evidence type="ECO:0000256" key="5">
    <source>
        <dbReference type="SAM" id="SignalP"/>
    </source>
</evidence>
<dbReference type="EMBL" id="JBHTCG010000015">
    <property type="protein sequence ID" value="MFC7385054.1"/>
    <property type="molecule type" value="Genomic_DNA"/>
</dbReference>
<dbReference type="RefSeq" id="WP_380828918.1">
    <property type="nucleotide sequence ID" value="NZ_JBHTCG010000015.1"/>
</dbReference>
<evidence type="ECO:0000256" key="3">
    <source>
        <dbReference type="ARBA" id="ARBA00023180"/>
    </source>
</evidence>
<name>A0ABW2P6Y0_9ACTN</name>
<dbReference type="PANTHER" id="PTHR36220:SF1">
    <property type="entry name" value="GAMMA TUBULIN COMPLEX COMPONENT C-TERMINAL DOMAIN-CONTAINING PROTEIN"/>
    <property type="match status" value="1"/>
</dbReference>
<dbReference type="PANTHER" id="PTHR36220">
    <property type="entry name" value="UNNAMED PRODUCT"/>
    <property type="match status" value="1"/>
</dbReference>
<keyword evidence="2" id="KW-0677">Repeat</keyword>
<feature type="region of interest" description="Disordered" evidence="4">
    <location>
        <begin position="30"/>
        <end position="55"/>
    </location>
</feature>
<feature type="compositionally biased region" description="Low complexity" evidence="4">
    <location>
        <begin position="32"/>
        <end position="55"/>
    </location>
</feature>
<evidence type="ECO:0000313" key="7">
    <source>
        <dbReference type="Proteomes" id="UP001596496"/>
    </source>
</evidence>
<proteinExistence type="predicted"/>
<feature type="chain" id="PRO_5046832797" description="VCBS repeat-containing protein" evidence="5">
    <location>
        <begin position="24"/>
        <end position="531"/>
    </location>
</feature>
<protein>
    <recommendedName>
        <fullName evidence="8">VCBS repeat-containing protein</fullName>
    </recommendedName>
</protein>
<dbReference type="InterPro" id="IPR013519">
    <property type="entry name" value="Int_alpha_beta-p"/>
</dbReference>
<organism evidence="6 7">
    <name type="scientific">Sphaerisporangium rhizosphaerae</name>
    <dbReference type="NCBI Taxonomy" id="2269375"/>
    <lineage>
        <taxon>Bacteria</taxon>
        <taxon>Bacillati</taxon>
        <taxon>Actinomycetota</taxon>
        <taxon>Actinomycetes</taxon>
        <taxon>Streptosporangiales</taxon>
        <taxon>Streptosporangiaceae</taxon>
        <taxon>Sphaerisporangium</taxon>
    </lineage>
</organism>
<gene>
    <name evidence="6" type="ORF">ACFQSB_22785</name>
</gene>